<feature type="transmembrane region" description="Helical" evidence="1">
    <location>
        <begin position="155"/>
        <end position="176"/>
    </location>
</feature>
<gene>
    <name evidence="3" type="ORF">DSL72_001326</name>
</gene>
<evidence type="ECO:0000313" key="3">
    <source>
        <dbReference type="EMBL" id="QSZ31758.1"/>
    </source>
</evidence>
<proteinExistence type="predicted"/>
<keyword evidence="1" id="KW-0812">Transmembrane</keyword>
<reference evidence="3" key="1">
    <citation type="submission" date="2020-10" db="EMBL/GenBank/DDBJ databases">
        <title>Genome Sequence of Monilinia vaccinii-corymbosi Sheds Light on Mummy Berry Disease Infection of Blueberry and Mating Type.</title>
        <authorList>
            <person name="Yow A.G."/>
            <person name="Zhang Y."/>
            <person name="Bansal K."/>
            <person name="Eacker S.M."/>
            <person name="Sullivan S."/>
            <person name="Liachko I."/>
            <person name="Cubeta M.A."/>
            <person name="Rollins J.A."/>
            <person name="Ashrafi H."/>
        </authorList>
    </citation>
    <scope>NUCLEOTIDE SEQUENCE</scope>
    <source>
        <strain evidence="3">RL-1</strain>
    </source>
</reference>
<dbReference type="EMBL" id="CP063406">
    <property type="protein sequence ID" value="QSZ31758.1"/>
    <property type="molecule type" value="Genomic_DNA"/>
</dbReference>
<sequence length="231" mass="25982">MASSSERDRDAATKTRILTHMNADHASSLSLYLRHYCQLSNGEASTATLRDISLSSLAISSKSGKSHTIPLEPPMSSYADARPRFVAMDSECRTGLNISPYTITRYEPPKTFFHRLVFALCLITMVTLATMSYIVPGTFFYDDVLPWFPGGAKTFLWIANKVAIPTVIIHVSEAIWMDRARLGKYNVERGSSLWWKWMISCLIEGYGSFARIDAMLKEQKKEKELKGNSGH</sequence>
<evidence type="ECO:0000259" key="2">
    <source>
        <dbReference type="Pfam" id="PF10615"/>
    </source>
</evidence>
<dbReference type="Pfam" id="PF10615">
    <property type="entry name" value="DUF2470"/>
    <property type="match status" value="1"/>
</dbReference>
<protein>
    <recommendedName>
        <fullName evidence="2">DUF2470 domain-containing protein</fullName>
    </recommendedName>
</protein>
<organism evidence="3 4">
    <name type="scientific">Monilinia vaccinii-corymbosi</name>
    <dbReference type="NCBI Taxonomy" id="61207"/>
    <lineage>
        <taxon>Eukaryota</taxon>
        <taxon>Fungi</taxon>
        <taxon>Dikarya</taxon>
        <taxon>Ascomycota</taxon>
        <taxon>Pezizomycotina</taxon>
        <taxon>Leotiomycetes</taxon>
        <taxon>Helotiales</taxon>
        <taxon>Sclerotiniaceae</taxon>
        <taxon>Monilinia</taxon>
    </lineage>
</organism>
<dbReference type="OrthoDB" id="5553410at2759"/>
<dbReference type="AlphaFoldDB" id="A0A8A3P977"/>
<accession>A0A8A3P977</accession>
<feature type="transmembrane region" description="Helical" evidence="1">
    <location>
        <begin position="112"/>
        <end position="135"/>
    </location>
</feature>
<dbReference type="InterPro" id="IPR019595">
    <property type="entry name" value="DUF2470"/>
</dbReference>
<keyword evidence="4" id="KW-1185">Reference proteome</keyword>
<evidence type="ECO:0000313" key="4">
    <source>
        <dbReference type="Proteomes" id="UP000672032"/>
    </source>
</evidence>
<keyword evidence="1" id="KW-0472">Membrane</keyword>
<dbReference type="InterPro" id="IPR037119">
    <property type="entry name" value="Haem_oxidase_HugZ-like_sf"/>
</dbReference>
<dbReference type="Gene3D" id="3.20.180.10">
    <property type="entry name" value="PNP-oxidase-like"/>
    <property type="match status" value="1"/>
</dbReference>
<name>A0A8A3P977_9HELO</name>
<dbReference type="PANTHER" id="PTHR37783:SF1">
    <property type="entry name" value="MEMBRANE PROTEIN, PUTATIVE (AFU_ORTHOLOGUE AFUA_1G04315)-RELATED"/>
    <property type="match status" value="1"/>
</dbReference>
<dbReference type="Proteomes" id="UP000672032">
    <property type="component" value="Chromosome 2"/>
</dbReference>
<keyword evidence="1" id="KW-1133">Transmembrane helix</keyword>
<feature type="domain" description="DUF2470" evidence="2">
    <location>
        <begin position="14"/>
        <end position="88"/>
    </location>
</feature>
<evidence type="ECO:0000256" key="1">
    <source>
        <dbReference type="SAM" id="Phobius"/>
    </source>
</evidence>
<dbReference type="PANTHER" id="PTHR37783">
    <property type="entry name" value="MEMBRANE PROTEIN, PUTATIVE (AFU_ORTHOLOGUE AFUA_1G04315)-RELATED"/>
    <property type="match status" value="1"/>
</dbReference>